<feature type="signal peptide" evidence="2">
    <location>
        <begin position="1"/>
        <end position="26"/>
    </location>
</feature>
<dbReference type="WBParaSite" id="SMRG1_85140.1">
    <property type="protein sequence ID" value="SMRG1_85140.1"/>
    <property type="gene ID" value="SMRG1_85140"/>
</dbReference>
<feature type="region of interest" description="Disordered" evidence="1">
    <location>
        <begin position="197"/>
        <end position="242"/>
    </location>
</feature>
<protein>
    <submittedName>
        <fullName evidence="4 5">INCENP_ARK-bind domain-containing protein</fullName>
    </submittedName>
</protein>
<keyword evidence="2" id="KW-0732">Signal</keyword>
<evidence type="ECO:0000313" key="3">
    <source>
        <dbReference type="Proteomes" id="UP000050790"/>
    </source>
</evidence>
<name>A0AA85AHY8_9TREM</name>
<evidence type="ECO:0000256" key="2">
    <source>
        <dbReference type="SAM" id="SignalP"/>
    </source>
</evidence>
<dbReference type="WBParaSite" id="SMRG1_85140.3">
    <property type="protein sequence ID" value="SMRG1_85140.3"/>
    <property type="gene ID" value="SMRG1_85140"/>
</dbReference>
<feature type="compositionally biased region" description="Low complexity" evidence="1">
    <location>
        <begin position="218"/>
        <end position="232"/>
    </location>
</feature>
<sequence>MSILFQTTILIVYLVTLSIQSNIGHAWNNHHWDLEKETQQQQQQQQYQDDIDRIDEYNDDNANDDDNQYLYLFNLNRHPSYSPNFRRKVFSDSKINLPIDMNEDLNKLQESASSSSSSPPTDENIEYLNPIWPNLIYYRNPLKKRDQTIDWLNENTQLTDNSMIVKKMPETIKWSTPIQPGNSKDLRKLRNLDTFNTEQYKHRDEAKSDDTHQEHSRSWTNESESNNSVVNEQNERQGLYNL</sequence>
<feature type="chain" id="PRO_5041630348" evidence="2">
    <location>
        <begin position="27"/>
        <end position="242"/>
    </location>
</feature>
<evidence type="ECO:0000313" key="5">
    <source>
        <dbReference type="WBParaSite" id="SMRG1_85140.3"/>
    </source>
</evidence>
<reference evidence="4 5" key="1">
    <citation type="submission" date="2023-11" db="UniProtKB">
        <authorList>
            <consortium name="WormBaseParasite"/>
        </authorList>
    </citation>
    <scope>IDENTIFICATION</scope>
</reference>
<accession>A0AA85AHY8</accession>
<organism evidence="3 4">
    <name type="scientific">Schistosoma margrebowiei</name>
    <dbReference type="NCBI Taxonomy" id="48269"/>
    <lineage>
        <taxon>Eukaryota</taxon>
        <taxon>Metazoa</taxon>
        <taxon>Spiralia</taxon>
        <taxon>Lophotrochozoa</taxon>
        <taxon>Platyhelminthes</taxon>
        <taxon>Trematoda</taxon>
        <taxon>Digenea</taxon>
        <taxon>Strigeidida</taxon>
        <taxon>Schistosomatoidea</taxon>
        <taxon>Schistosomatidae</taxon>
        <taxon>Schistosoma</taxon>
    </lineage>
</organism>
<evidence type="ECO:0000256" key="1">
    <source>
        <dbReference type="SAM" id="MobiDB-lite"/>
    </source>
</evidence>
<evidence type="ECO:0000313" key="4">
    <source>
        <dbReference type="WBParaSite" id="SMRG1_85140.1"/>
    </source>
</evidence>
<dbReference type="AlphaFoldDB" id="A0AA85AHY8"/>
<proteinExistence type="predicted"/>
<dbReference type="Proteomes" id="UP000050790">
    <property type="component" value="Unassembled WGS sequence"/>
</dbReference>
<feature type="compositionally biased region" description="Basic and acidic residues" evidence="1">
    <location>
        <begin position="199"/>
        <end position="217"/>
    </location>
</feature>